<keyword evidence="3" id="KW-0053">Apoptosis</keyword>
<keyword evidence="4" id="KW-0378">Hydrolase</keyword>
<dbReference type="InterPro" id="IPR015917">
    <property type="entry name" value="Pept_C14A"/>
</dbReference>
<reference evidence="7" key="1">
    <citation type="submission" date="2025-08" db="UniProtKB">
        <authorList>
            <consortium name="RefSeq"/>
        </authorList>
    </citation>
    <scope>IDENTIFICATION</scope>
    <source>
        <tissue evidence="7">Gonads</tissue>
    </source>
</reference>
<dbReference type="OrthoDB" id="6097640at2759"/>
<gene>
    <name evidence="7" type="primary">LOC106162425</name>
</gene>
<dbReference type="SMART" id="SM00115">
    <property type="entry name" value="CASc"/>
    <property type="match status" value="1"/>
</dbReference>
<proteinExistence type="inferred from homology"/>
<evidence type="ECO:0000256" key="4">
    <source>
        <dbReference type="ARBA" id="ARBA00022801"/>
    </source>
</evidence>
<comment type="similarity">
    <text evidence="1">Belongs to the peptidase C14A family.</text>
</comment>
<accession>A0A1S3ICL7</accession>
<dbReference type="RefSeq" id="XP_013395174.1">
    <property type="nucleotide sequence ID" value="XM_013539720.1"/>
</dbReference>
<evidence type="ECO:0000256" key="2">
    <source>
        <dbReference type="ARBA" id="ARBA00022670"/>
    </source>
</evidence>
<dbReference type="STRING" id="7574.A0A1S3ICL7"/>
<dbReference type="InterPro" id="IPR011600">
    <property type="entry name" value="Pept_C14_caspase"/>
</dbReference>
<dbReference type="InterPro" id="IPR016129">
    <property type="entry name" value="Caspase_his_AS"/>
</dbReference>
<dbReference type="PANTHER" id="PTHR47901">
    <property type="entry name" value="CASPASE RECRUITMENT DOMAIN-CONTAINING PROTEIN 18"/>
    <property type="match status" value="1"/>
</dbReference>
<keyword evidence="2" id="KW-0645">Protease</keyword>
<dbReference type="InterPro" id="IPR001309">
    <property type="entry name" value="Pept_C14_p20"/>
</dbReference>
<evidence type="ECO:0000256" key="3">
    <source>
        <dbReference type="ARBA" id="ARBA00022703"/>
    </source>
</evidence>
<dbReference type="KEGG" id="lak:106162425"/>
<dbReference type="PANTHER" id="PTHR47901:SF8">
    <property type="entry name" value="CASPASE-3"/>
    <property type="match status" value="1"/>
</dbReference>
<protein>
    <submittedName>
        <fullName evidence="7">Caspase-8-like</fullName>
    </submittedName>
</protein>
<dbReference type="PROSITE" id="PS50208">
    <property type="entry name" value="CASPASE_P20"/>
    <property type="match status" value="1"/>
</dbReference>
<dbReference type="PROSITE" id="PS01121">
    <property type="entry name" value="CASPASE_HIS"/>
    <property type="match status" value="1"/>
</dbReference>
<dbReference type="Pfam" id="PF00656">
    <property type="entry name" value="Peptidase_C14"/>
    <property type="match status" value="1"/>
</dbReference>
<feature type="domain" description="Caspase family p20" evidence="5">
    <location>
        <begin position="34"/>
        <end position="155"/>
    </location>
</feature>
<dbReference type="AlphaFoldDB" id="A0A1S3ICL7"/>
<dbReference type="InterPro" id="IPR002398">
    <property type="entry name" value="Pept_C14"/>
</dbReference>
<sequence length="174" mass="19924">MDDMTEVKVKPCSVDLFQEKAFDHKNVYKNYREWRGRAVIINNVSFDNNYHPDREGTEIDVKRLESLFQQLHYLVSRHDNMTARGISQIAERESRTDHSVYSSFIMVILSHGGENTVIGTDGYHIGYDQMLAHFEASKCPTLKGCPKMFFISACQSPCRKCPSSTWGIGVNHTL</sequence>
<dbReference type="SUPFAM" id="SSF52129">
    <property type="entry name" value="Caspase-like"/>
    <property type="match status" value="1"/>
</dbReference>
<dbReference type="InParanoid" id="A0A1S3ICL7"/>
<dbReference type="GO" id="GO:0004197">
    <property type="term" value="F:cysteine-type endopeptidase activity"/>
    <property type="evidence" value="ECO:0007669"/>
    <property type="project" value="InterPro"/>
</dbReference>
<name>A0A1S3ICL7_LINAN</name>
<keyword evidence="6" id="KW-1185">Reference proteome</keyword>
<dbReference type="GO" id="GO:0006915">
    <property type="term" value="P:apoptotic process"/>
    <property type="evidence" value="ECO:0007669"/>
    <property type="project" value="UniProtKB-KW"/>
</dbReference>
<evidence type="ECO:0000256" key="1">
    <source>
        <dbReference type="ARBA" id="ARBA00010134"/>
    </source>
</evidence>
<dbReference type="GeneID" id="106162425"/>
<evidence type="ECO:0000313" key="6">
    <source>
        <dbReference type="Proteomes" id="UP000085678"/>
    </source>
</evidence>
<dbReference type="Proteomes" id="UP000085678">
    <property type="component" value="Unplaced"/>
</dbReference>
<evidence type="ECO:0000259" key="5">
    <source>
        <dbReference type="PROSITE" id="PS50208"/>
    </source>
</evidence>
<dbReference type="InterPro" id="IPR029030">
    <property type="entry name" value="Caspase-like_dom_sf"/>
</dbReference>
<dbReference type="Gene3D" id="3.40.50.1460">
    <property type="match status" value="1"/>
</dbReference>
<evidence type="ECO:0000313" key="7">
    <source>
        <dbReference type="RefSeq" id="XP_013395174.1"/>
    </source>
</evidence>
<dbReference type="PRINTS" id="PR00376">
    <property type="entry name" value="IL1BCENZYME"/>
</dbReference>
<dbReference type="GO" id="GO:0006508">
    <property type="term" value="P:proteolysis"/>
    <property type="evidence" value="ECO:0007669"/>
    <property type="project" value="UniProtKB-KW"/>
</dbReference>
<organism evidence="6 7">
    <name type="scientific">Lingula anatina</name>
    <name type="common">Brachiopod</name>
    <name type="synonym">Lingula unguis</name>
    <dbReference type="NCBI Taxonomy" id="7574"/>
    <lineage>
        <taxon>Eukaryota</taxon>
        <taxon>Metazoa</taxon>
        <taxon>Spiralia</taxon>
        <taxon>Lophotrochozoa</taxon>
        <taxon>Brachiopoda</taxon>
        <taxon>Linguliformea</taxon>
        <taxon>Lingulata</taxon>
        <taxon>Lingulida</taxon>
        <taxon>Linguloidea</taxon>
        <taxon>Lingulidae</taxon>
        <taxon>Lingula</taxon>
    </lineage>
</organism>